<evidence type="ECO:0000256" key="1">
    <source>
        <dbReference type="ARBA" id="ARBA00004141"/>
    </source>
</evidence>
<dbReference type="Pfam" id="PF13365">
    <property type="entry name" value="Trypsin_2"/>
    <property type="match status" value="1"/>
</dbReference>
<keyword evidence="4 5" id="KW-0472">Membrane</keyword>
<dbReference type="InterPro" id="IPR009003">
    <property type="entry name" value="Peptidase_S1_PA"/>
</dbReference>
<name>A0A1G6H3P4_9ACTN</name>
<dbReference type="PRINTS" id="PR00834">
    <property type="entry name" value="PROTEASES2C"/>
</dbReference>
<feature type="transmembrane region" description="Helical" evidence="5">
    <location>
        <begin position="68"/>
        <end position="90"/>
    </location>
</feature>
<evidence type="ECO:0000313" key="7">
    <source>
        <dbReference type="Proteomes" id="UP000199086"/>
    </source>
</evidence>
<sequence>MEGMDNVVGLALVLDLVLVLLVVGNAVRGWHGGLLAGGLGLLGQVGGAALGLWAWPRVLGQLPGGFGALQQIVVLVVLVLLGAALGEAVLGTIGRRLRAHGIAMVHAVDRLLGAAGAVVVTVLVLGLLAVAVRPIVPAPWGQVLRDSRAVGAFTTVLPAPWQRAAAGLGQTLKSAGFPRVFIGPTPEPVLPAPTPDARATGSAGVKAAGASVVKVTSIGCGGVSSGSGWVSSDQRVVTNAHVVAGGTDLAVQVEGVGRPRRATLVAFDPKVDLAVLYVPGLTAAPLPTASALPDQADVVVAGFPGGGAYEVQAGRVRSTIRATGADIYDQPGATRQIYALRASLEEGDSGGPVLTTDGHVAGTVFARSVDDPQTGYALTDAQTSGLVDRSAHLVSEVPATACLHQ</sequence>
<dbReference type="SUPFAM" id="SSF50494">
    <property type="entry name" value="Trypsin-like serine proteases"/>
    <property type="match status" value="1"/>
</dbReference>
<dbReference type="STRING" id="1577474.GA0111570_106140"/>
<accession>A0A1G6H3P4</accession>
<gene>
    <name evidence="6" type="ORF">GA0111570_106140</name>
</gene>
<reference evidence="6 7" key="1">
    <citation type="submission" date="2016-06" db="EMBL/GenBank/DDBJ databases">
        <authorList>
            <person name="Olsen C.W."/>
            <person name="Carey S."/>
            <person name="Hinshaw L."/>
            <person name="Karasin A.I."/>
        </authorList>
    </citation>
    <scope>NUCLEOTIDE SEQUENCE [LARGE SCALE GENOMIC DNA]</scope>
    <source>
        <strain evidence="6 7">LZ-22</strain>
    </source>
</reference>
<dbReference type="InterPro" id="IPR043504">
    <property type="entry name" value="Peptidase_S1_PA_chymotrypsin"/>
</dbReference>
<organism evidence="6 7">
    <name type="scientific">Raineyella antarctica</name>
    <dbReference type="NCBI Taxonomy" id="1577474"/>
    <lineage>
        <taxon>Bacteria</taxon>
        <taxon>Bacillati</taxon>
        <taxon>Actinomycetota</taxon>
        <taxon>Actinomycetes</taxon>
        <taxon>Propionibacteriales</taxon>
        <taxon>Propionibacteriaceae</taxon>
        <taxon>Raineyella</taxon>
    </lineage>
</organism>
<feature type="transmembrane region" description="Helical" evidence="5">
    <location>
        <begin position="111"/>
        <end position="132"/>
    </location>
</feature>
<dbReference type="PANTHER" id="PTHR43019:SF23">
    <property type="entry name" value="PROTEASE DO-LIKE 5, CHLOROPLASTIC"/>
    <property type="match status" value="1"/>
</dbReference>
<feature type="transmembrane region" description="Helical" evidence="5">
    <location>
        <begin position="34"/>
        <end position="56"/>
    </location>
</feature>
<dbReference type="InterPro" id="IPR047680">
    <property type="entry name" value="MarP-like"/>
</dbReference>
<comment type="subcellular location">
    <subcellularLocation>
        <location evidence="1">Membrane</location>
        <topology evidence="1">Multi-pass membrane protein</topology>
    </subcellularLocation>
</comment>
<dbReference type="Pfam" id="PF02674">
    <property type="entry name" value="Colicin_V"/>
    <property type="match status" value="1"/>
</dbReference>
<feature type="transmembrane region" description="Helical" evidence="5">
    <location>
        <begin position="6"/>
        <end position="27"/>
    </location>
</feature>
<dbReference type="GO" id="GO:0006508">
    <property type="term" value="P:proteolysis"/>
    <property type="evidence" value="ECO:0007669"/>
    <property type="project" value="InterPro"/>
</dbReference>
<proteinExistence type="predicted"/>
<dbReference type="Proteomes" id="UP000199086">
    <property type="component" value="Unassembled WGS sequence"/>
</dbReference>
<evidence type="ECO:0000256" key="3">
    <source>
        <dbReference type="ARBA" id="ARBA00022989"/>
    </source>
</evidence>
<evidence type="ECO:0000313" key="6">
    <source>
        <dbReference type="EMBL" id="SDB88872.1"/>
    </source>
</evidence>
<evidence type="ECO:0000256" key="4">
    <source>
        <dbReference type="ARBA" id="ARBA00023136"/>
    </source>
</evidence>
<evidence type="ECO:0000256" key="2">
    <source>
        <dbReference type="ARBA" id="ARBA00022692"/>
    </source>
</evidence>
<protein>
    <submittedName>
        <fullName evidence="6">Colicin V production protein</fullName>
    </submittedName>
</protein>
<dbReference type="Gene3D" id="2.40.10.10">
    <property type="entry name" value="Trypsin-like serine proteases"/>
    <property type="match status" value="2"/>
</dbReference>
<dbReference type="NCBIfam" id="NF033740">
    <property type="entry name" value="MarP_fam_protase"/>
    <property type="match status" value="1"/>
</dbReference>
<evidence type="ECO:0000256" key="5">
    <source>
        <dbReference type="SAM" id="Phobius"/>
    </source>
</evidence>
<keyword evidence="2 5" id="KW-0812">Transmembrane</keyword>
<keyword evidence="7" id="KW-1185">Reference proteome</keyword>
<dbReference type="EMBL" id="FMYF01000006">
    <property type="protein sequence ID" value="SDB88872.1"/>
    <property type="molecule type" value="Genomic_DNA"/>
</dbReference>
<dbReference type="GO" id="GO:0004252">
    <property type="term" value="F:serine-type endopeptidase activity"/>
    <property type="evidence" value="ECO:0007669"/>
    <property type="project" value="InterPro"/>
</dbReference>
<dbReference type="PANTHER" id="PTHR43019">
    <property type="entry name" value="SERINE ENDOPROTEASE DEGS"/>
    <property type="match status" value="1"/>
</dbReference>
<dbReference type="GO" id="GO:0016020">
    <property type="term" value="C:membrane"/>
    <property type="evidence" value="ECO:0007669"/>
    <property type="project" value="UniProtKB-SubCell"/>
</dbReference>
<dbReference type="InterPro" id="IPR003825">
    <property type="entry name" value="Colicin-V_CvpA"/>
</dbReference>
<dbReference type="AlphaFoldDB" id="A0A1G6H3P4"/>
<dbReference type="InterPro" id="IPR001940">
    <property type="entry name" value="Peptidase_S1C"/>
</dbReference>
<keyword evidence="3 5" id="KW-1133">Transmembrane helix</keyword>
<dbReference type="GO" id="GO:0009403">
    <property type="term" value="P:toxin biosynthetic process"/>
    <property type="evidence" value="ECO:0007669"/>
    <property type="project" value="InterPro"/>
</dbReference>